<evidence type="ECO:0000256" key="1">
    <source>
        <dbReference type="SAM" id="MobiDB-lite"/>
    </source>
</evidence>
<dbReference type="AlphaFoldDB" id="A0A9P8MKD2"/>
<dbReference type="EMBL" id="JACEFI010000001">
    <property type="protein sequence ID" value="KAH0602063.1"/>
    <property type="molecule type" value="Genomic_DNA"/>
</dbReference>
<evidence type="ECO:0000313" key="2">
    <source>
        <dbReference type="EMBL" id="KAH0602063.1"/>
    </source>
</evidence>
<protein>
    <submittedName>
        <fullName evidence="2">Uncharacterized protein</fullName>
    </submittedName>
</protein>
<proteinExistence type="predicted"/>
<name>A0A9P8MKD2_9HYPO</name>
<dbReference type="Proteomes" id="UP000764110">
    <property type="component" value="Unassembled WGS sequence"/>
</dbReference>
<feature type="region of interest" description="Disordered" evidence="1">
    <location>
        <begin position="115"/>
        <end position="138"/>
    </location>
</feature>
<keyword evidence="3" id="KW-1185">Reference proteome</keyword>
<gene>
    <name evidence="2" type="ORF">MHUMG1_00942</name>
</gene>
<reference evidence="2 3" key="1">
    <citation type="submission" date="2020-07" db="EMBL/GenBank/DDBJ databases">
        <title>Metarhizium humberi genome.</title>
        <authorList>
            <person name="Lysoe E."/>
        </authorList>
    </citation>
    <scope>NUCLEOTIDE SEQUENCE [LARGE SCALE GENOMIC DNA]</scope>
    <source>
        <strain evidence="2 3">ESALQ1638</strain>
    </source>
</reference>
<sequence length="138" mass="15222">MLARLQRQQHRQPIRQVIALVRFSLDAKEPVAIAGERPAWVKAADQLAISTVGLTNLLEMNTTAVAQVNLDYDCSLSLEFKLFESYAARELSRVPRLSTAFASVRCRECRITDSRANPMATGDNNEGSQAAGLDMAQN</sequence>
<comment type="caution">
    <text evidence="2">The sequence shown here is derived from an EMBL/GenBank/DDBJ whole genome shotgun (WGS) entry which is preliminary data.</text>
</comment>
<organism evidence="2 3">
    <name type="scientific">Metarhizium humberi</name>
    <dbReference type="NCBI Taxonomy" id="2596975"/>
    <lineage>
        <taxon>Eukaryota</taxon>
        <taxon>Fungi</taxon>
        <taxon>Dikarya</taxon>
        <taxon>Ascomycota</taxon>
        <taxon>Pezizomycotina</taxon>
        <taxon>Sordariomycetes</taxon>
        <taxon>Hypocreomycetidae</taxon>
        <taxon>Hypocreales</taxon>
        <taxon>Clavicipitaceae</taxon>
        <taxon>Metarhizium</taxon>
    </lineage>
</organism>
<accession>A0A9P8MKD2</accession>
<evidence type="ECO:0000313" key="3">
    <source>
        <dbReference type="Proteomes" id="UP000764110"/>
    </source>
</evidence>